<protein>
    <submittedName>
        <fullName evidence="4">Cobalt-precorrin 5A hydrolase</fullName>
    </submittedName>
</protein>
<dbReference type="PANTHER" id="PTHR37477:SF1">
    <property type="entry name" value="COBALT-PRECORRIN-5A HYDROLASE"/>
    <property type="match status" value="1"/>
</dbReference>
<proteinExistence type="predicted"/>
<dbReference type="Pfam" id="PF11760">
    <property type="entry name" value="CbiG_N"/>
    <property type="match status" value="1"/>
</dbReference>
<dbReference type="Proteomes" id="UP000705508">
    <property type="component" value="Unassembled WGS sequence"/>
</dbReference>
<evidence type="ECO:0000313" key="4">
    <source>
        <dbReference type="EMBL" id="MBM6948994.1"/>
    </source>
</evidence>
<evidence type="ECO:0000259" key="1">
    <source>
        <dbReference type="Pfam" id="PF01890"/>
    </source>
</evidence>
<feature type="domain" description="Cobalamin synthesis G N-terminal" evidence="2">
    <location>
        <begin position="43"/>
        <end position="123"/>
    </location>
</feature>
<dbReference type="Gene3D" id="3.30.420.180">
    <property type="entry name" value="CobE/GbiG C-terminal domain"/>
    <property type="match status" value="1"/>
</dbReference>
<dbReference type="InterPro" id="IPR021744">
    <property type="entry name" value="CbiG_N"/>
</dbReference>
<gene>
    <name evidence="4" type="ORF">H6A20_10060</name>
</gene>
<dbReference type="SUPFAM" id="SSF159672">
    <property type="entry name" value="CbiG N-terminal domain-like"/>
    <property type="match status" value="1"/>
</dbReference>
<reference evidence="4" key="2">
    <citation type="journal article" date="2021" name="Sci. Rep.">
        <title>The distribution of antibiotic resistance genes in chicken gut microbiota commensals.</title>
        <authorList>
            <person name="Juricova H."/>
            <person name="Matiasovicova J."/>
            <person name="Kubasova T."/>
            <person name="Cejkova D."/>
            <person name="Rychlik I."/>
        </authorList>
    </citation>
    <scope>NUCLEOTIDE SEQUENCE</scope>
    <source>
        <strain evidence="4">An582</strain>
    </source>
</reference>
<organism evidence="4 5">
    <name type="scientific">Mordavella massiliensis</name>
    <dbReference type="NCBI Taxonomy" id="1871024"/>
    <lineage>
        <taxon>Bacteria</taxon>
        <taxon>Bacillati</taxon>
        <taxon>Bacillota</taxon>
        <taxon>Clostridia</taxon>
        <taxon>Eubacteriales</taxon>
        <taxon>Clostridiaceae</taxon>
        <taxon>Mordavella</taxon>
    </lineage>
</organism>
<feature type="domain" description="Cobalamin biosynthesis central region" evidence="3">
    <location>
        <begin position="128"/>
        <end position="178"/>
    </location>
</feature>
<dbReference type="GO" id="GO:0009236">
    <property type="term" value="P:cobalamin biosynthetic process"/>
    <property type="evidence" value="ECO:0007669"/>
    <property type="project" value="InterPro"/>
</dbReference>
<dbReference type="SUPFAM" id="SSF159664">
    <property type="entry name" value="CobE/GbiG C-terminal domain-like"/>
    <property type="match status" value="1"/>
</dbReference>
<dbReference type="Pfam" id="PF01890">
    <property type="entry name" value="CbiG_C"/>
    <property type="match status" value="1"/>
</dbReference>
<dbReference type="RefSeq" id="WP_204906992.1">
    <property type="nucleotide sequence ID" value="NZ_JACJKS010000015.1"/>
</dbReference>
<dbReference type="InterPro" id="IPR021745">
    <property type="entry name" value="CbiG_mid"/>
</dbReference>
<dbReference type="Gene3D" id="3.40.50.11220">
    <property type="match status" value="1"/>
</dbReference>
<keyword evidence="4" id="KW-0378">Hydrolase</keyword>
<evidence type="ECO:0000313" key="5">
    <source>
        <dbReference type="Proteomes" id="UP000705508"/>
    </source>
</evidence>
<evidence type="ECO:0000259" key="2">
    <source>
        <dbReference type="Pfam" id="PF11760"/>
    </source>
</evidence>
<dbReference type="InterPro" id="IPR052553">
    <property type="entry name" value="CbiG_hydrolase"/>
</dbReference>
<dbReference type="InterPro" id="IPR036518">
    <property type="entry name" value="CobE/GbiG_C_sf"/>
</dbReference>
<evidence type="ECO:0000259" key="3">
    <source>
        <dbReference type="Pfam" id="PF11761"/>
    </source>
</evidence>
<dbReference type="GO" id="GO:0016787">
    <property type="term" value="F:hydrolase activity"/>
    <property type="evidence" value="ECO:0007669"/>
    <property type="project" value="UniProtKB-KW"/>
</dbReference>
<dbReference type="InterPro" id="IPR038029">
    <property type="entry name" value="GbiG_N_sf"/>
</dbReference>
<accession>A0A938XE04</accession>
<dbReference type="EMBL" id="JACJKS010000015">
    <property type="protein sequence ID" value="MBM6948994.1"/>
    <property type="molecule type" value="Genomic_DNA"/>
</dbReference>
<feature type="domain" description="CobE/GbiG C-terminal" evidence="1">
    <location>
        <begin position="216"/>
        <end position="332"/>
    </location>
</feature>
<dbReference type="Pfam" id="PF11761">
    <property type="entry name" value="CbiG_mid"/>
    <property type="match status" value="1"/>
</dbReference>
<sequence>MGKKTLLVCYTDRGLRKMEEAARILAGTGRETVCLERPRGGAFLGEYWGQVREIVFIGAAGIAVRLCAPYVRDKFQDPAVVVLDEGGQFAVPILSGHMGGANDLARLLSEETGAAAVITTATDVNGRFAVDEFARKAGFVVTDREAAKRVSACILQGEPVGFYSALPVRGPVPEELTAVRDIGSLAGFPAAVLVEERPGRAGQIPAHILRLFPRNLTAGMGCRRGVPARELEAFLLGELEELGCHPAQVRRLASIDRKREEEGLLALARKLAVPFETWTAAELAAVSPVTGDSPFVEETVGVGNVCERAALLYGGRLVLAKKARDGMTLALAAEDWSVEFG</sequence>
<dbReference type="AlphaFoldDB" id="A0A938XE04"/>
<reference evidence="4" key="1">
    <citation type="submission" date="2020-08" db="EMBL/GenBank/DDBJ databases">
        <authorList>
            <person name="Cejkova D."/>
            <person name="Kubasova T."/>
            <person name="Jahodarova E."/>
            <person name="Rychlik I."/>
        </authorList>
    </citation>
    <scope>NUCLEOTIDE SEQUENCE</scope>
    <source>
        <strain evidence="4">An582</strain>
    </source>
</reference>
<name>A0A938XE04_9CLOT</name>
<comment type="caution">
    <text evidence="4">The sequence shown here is derived from an EMBL/GenBank/DDBJ whole genome shotgun (WGS) entry which is preliminary data.</text>
</comment>
<dbReference type="PANTHER" id="PTHR37477">
    <property type="entry name" value="COBALT-PRECORRIN-5A HYDROLASE"/>
    <property type="match status" value="1"/>
</dbReference>
<dbReference type="InterPro" id="IPR002750">
    <property type="entry name" value="CobE/GbiG_C"/>
</dbReference>